<dbReference type="Pfam" id="PF00248">
    <property type="entry name" value="Aldo_ket_red"/>
    <property type="match status" value="1"/>
</dbReference>
<protein>
    <submittedName>
        <fullName evidence="2">Aryl-alcohol dehydrogenase-like predicted oxidoreductase</fullName>
    </submittedName>
</protein>
<accession>A0A370H747</accession>
<feature type="domain" description="NADP-dependent oxidoreductase" evidence="1">
    <location>
        <begin position="12"/>
        <end position="219"/>
    </location>
</feature>
<name>A0A370H747_9HYPH</name>
<dbReference type="SUPFAM" id="SSF51430">
    <property type="entry name" value="NAD(P)-linked oxidoreductase"/>
    <property type="match status" value="1"/>
</dbReference>
<organism evidence="2 3">
    <name type="scientific">Microvirga subterranea</name>
    <dbReference type="NCBI Taxonomy" id="186651"/>
    <lineage>
        <taxon>Bacteria</taxon>
        <taxon>Pseudomonadati</taxon>
        <taxon>Pseudomonadota</taxon>
        <taxon>Alphaproteobacteria</taxon>
        <taxon>Hyphomicrobiales</taxon>
        <taxon>Methylobacteriaceae</taxon>
        <taxon>Microvirga</taxon>
    </lineage>
</organism>
<reference evidence="2 3" key="1">
    <citation type="submission" date="2018-07" db="EMBL/GenBank/DDBJ databases">
        <title>Genomic Encyclopedia of Type Strains, Phase IV (KMG-IV): sequencing the most valuable type-strain genomes for metagenomic binning, comparative biology and taxonomic classification.</title>
        <authorList>
            <person name="Goeker M."/>
        </authorList>
    </citation>
    <scope>NUCLEOTIDE SEQUENCE [LARGE SCALE GENOMIC DNA]</scope>
    <source>
        <strain evidence="2 3">DSM 14364</strain>
    </source>
</reference>
<dbReference type="Proteomes" id="UP000254925">
    <property type="component" value="Unassembled WGS sequence"/>
</dbReference>
<dbReference type="CDD" id="cd19095">
    <property type="entry name" value="AKR_PA4992-like"/>
    <property type="match status" value="1"/>
</dbReference>
<sequence length="259" mass="27784">MAMETLAAPGPKLGLGLLSIGRSWGVAQRPPATEDEAQALLDIAVELGITIFDTAPAYAESEARLGRFLAGLSRSRRSSLAVMTKAGEHWDAERQAGFADHSRDALVRSTDRSLNLLGKIDVLQIHKATREVVTHPDVLAAIDHARACGVTAFGASVSDLEAGRAALESGIYRFLQFPLNRSNTAMLPLLPEIEARNVTPVINRPFAMGALLAQGSSEEAARSAFRFIEEQAPNVIVLTGTGRVAHLVENVEAFRSRHG</sequence>
<evidence type="ECO:0000313" key="3">
    <source>
        <dbReference type="Proteomes" id="UP000254925"/>
    </source>
</evidence>
<keyword evidence="3" id="KW-1185">Reference proteome</keyword>
<gene>
    <name evidence="2" type="ORF">DES45_11530</name>
</gene>
<dbReference type="Gene3D" id="3.20.20.100">
    <property type="entry name" value="NADP-dependent oxidoreductase domain"/>
    <property type="match status" value="1"/>
</dbReference>
<dbReference type="OrthoDB" id="9768851at2"/>
<proteinExistence type="predicted"/>
<evidence type="ECO:0000259" key="1">
    <source>
        <dbReference type="Pfam" id="PF00248"/>
    </source>
</evidence>
<dbReference type="AlphaFoldDB" id="A0A370H747"/>
<comment type="caution">
    <text evidence="2">The sequence shown here is derived from an EMBL/GenBank/DDBJ whole genome shotgun (WGS) entry which is preliminary data.</text>
</comment>
<dbReference type="InterPro" id="IPR023210">
    <property type="entry name" value="NADP_OxRdtase_dom"/>
</dbReference>
<dbReference type="InterPro" id="IPR053135">
    <property type="entry name" value="AKR2_Oxidoreductase"/>
</dbReference>
<dbReference type="PANTHER" id="PTHR43312">
    <property type="entry name" value="D-THREO-ALDOSE 1-DEHYDROGENASE"/>
    <property type="match status" value="1"/>
</dbReference>
<dbReference type="EMBL" id="QQBB01000015">
    <property type="protein sequence ID" value="RDI52405.1"/>
    <property type="molecule type" value="Genomic_DNA"/>
</dbReference>
<evidence type="ECO:0000313" key="2">
    <source>
        <dbReference type="EMBL" id="RDI52405.1"/>
    </source>
</evidence>
<dbReference type="InterPro" id="IPR036812">
    <property type="entry name" value="NAD(P)_OxRdtase_dom_sf"/>
</dbReference>
<dbReference type="PANTHER" id="PTHR43312:SF1">
    <property type="entry name" value="NADP-DEPENDENT OXIDOREDUCTASE DOMAIN-CONTAINING PROTEIN"/>
    <property type="match status" value="1"/>
</dbReference>